<proteinExistence type="predicted"/>
<name>A0A7R9K7H8_TIMGE</name>
<protein>
    <submittedName>
        <fullName evidence="1">Uncharacterized protein</fullName>
    </submittedName>
</protein>
<organism evidence="1">
    <name type="scientific">Timema genevievae</name>
    <name type="common">Walking stick</name>
    <dbReference type="NCBI Taxonomy" id="629358"/>
    <lineage>
        <taxon>Eukaryota</taxon>
        <taxon>Metazoa</taxon>
        <taxon>Ecdysozoa</taxon>
        <taxon>Arthropoda</taxon>
        <taxon>Hexapoda</taxon>
        <taxon>Insecta</taxon>
        <taxon>Pterygota</taxon>
        <taxon>Neoptera</taxon>
        <taxon>Polyneoptera</taxon>
        <taxon>Phasmatodea</taxon>
        <taxon>Timematodea</taxon>
        <taxon>Timematoidea</taxon>
        <taxon>Timematidae</taxon>
        <taxon>Timema</taxon>
    </lineage>
</organism>
<dbReference type="EMBL" id="OE846284">
    <property type="protein sequence ID" value="CAD7609392.1"/>
    <property type="molecule type" value="Genomic_DNA"/>
</dbReference>
<dbReference type="AlphaFoldDB" id="A0A7R9K7H8"/>
<evidence type="ECO:0000313" key="1">
    <source>
        <dbReference type="EMBL" id="CAD7609392.1"/>
    </source>
</evidence>
<gene>
    <name evidence="1" type="ORF">TGEB3V08_LOCUS10541</name>
</gene>
<sequence>MILDPGFTLKKDLMANEVVIRVKSSSIDGLNNPINNETQHHSSISYENELDSCPQIKQELSEEADLVEDVNNQVQFYDPCVGTMRTIPNVFTSKDKPKYSQLLWKLTAHHCNIDIVISRMYAAVSYTGFKSELLNYRLYITYFSVSNTQQPPDDSHLLPPAIVAPGSLP</sequence>
<accession>A0A7R9K7H8</accession>
<reference evidence="1" key="1">
    <citation type="submission" date="2020-11" db="EMBL/GenBank/DDBJ databases">
        <authorList>
            <person name="Tran Van P."/>
        </authorList>
    </citation>
    <scope>NUCLEOTIDE SEQUENCE</scope>
</reference>